<sequence>MPSLRTLVGAAFCASIVQSVIAYVPGPNPTYCYADNCLRALRRHGSKSYSLISTNCANIGEYIGPTATQAVVTVSETSTLTTTLPTEIKVTAPGETVFETTYEVVTETNLESTVIVTQTYPDPFNSIEARAIAARSQSSQSPLPAYASPCTNGERFASACSCYGISPSAATTVVTEIVITTVYSSSSNTVATAEGATETTVIPTTTVVNVEYTHFAVAVTDADEGFPRDHFEPSQTALYVDMTYGVWEIWGGRGGSSIRQPDGKVYYPNTLPGQGGRWYHYCTSTYDEIIRGALFHRIAPEGAMFVNSFGAPTSSITGNELYCNWGADNSFRCSCTVDGVVYTKMTYQADLTPKTELLLRPSDGTLDSGIGEWEVFAKAITSSHCPDPMAANCQPWHDPNAAAPWTSWKNKRSLRRKI</sequence>
<keyword evidence="3" id="KW-1185">Reference proteome</keyword>
<evidence type="ECO:0000256" key="1">
    <source>
        <dbReference type="SAM" id="SignalP"/>
    </source>
</evidence>
<gene>
    <name evidence="2" type="ORF">TWF506_006801</name>
</gene>
<name>A0AAN8RVE3_9PEZI</name>
<organism evidence="2 3">
    <name type="scientific">Arthrobotrys conoides</name>
    <dbReference type="NCBI Taxonomy" id="74498"/>
    <lineage>
        <taxon>Eukaryota</taxon>
        <taxon>Fungi</taxon>
        <taxon>Dikarya</taxon>
        <taxon>Ascomycota</taxon>
        <taxon>Pezizomycotina</taxon>
        <taxon>Orbiliomycetes</taxon>
        <taxon>Orbiliales</taxon>
        <taxon>Orbiliaceae</taxon>
        <taxon>Arthrobotrys</taxon>
    </lineage>
</organism>
<feature type="chain" id="PRO_5042950330" evidence="1">
    <location>
        <begin position="23"/>
        <end position="418"/>
    </location>
</feature>
<comment type="caution">
    <text evidence="2">The sequence shown here is derived from an EMBL/GenBank/DDBJ whole genome shotgun (WGS) entry which is preliminary data.</text>
</comment>
<protein>
    <submittedName>
        <fullName evidence="2">Uncharacterized protein</fullName>
    </submittedName>
</protein>
<reference evidence="2 3" key="1">
    <citation type="submission" date="2019-10" db="EMBL/GenBank/DDBJ databases">
        <authorList>
            <person name="Palmer J.M."/>
        </authorList>
    </citation>
    <scope>NUCLEOTIDE SEQUENCE [LARGE SCALE GENOMIC DNA]</scope>
    <source>
        <strain evidence="2 3">TWF506</strain>
    </source>
</reference>
<dbReference type="EMBL" id="JAVHJM010000003">
    <property type="protein sequence ID" value="KAK6516917.1"/>
    <property type="molecule type" value="Genomic_DNA"/>
</dbReference>
<evidence type="ECO:0000313" key="3">
    <source>
        <dbReference type="Proteomes" id="UP001307849"/>
    </source>
</evidence>
<keyword evidence="1" id="KW-0732">Signal</keyword>
<evidence type="ECO:0000313" key="2">
    <source>
        <dbReference type="EMBL" id="KAK6516917.1"/>
    </source>
</evidence>
<dbReference type="Proteomes" id="UP001307849">
    <property type="component" value="Unassembled WGS sequence"/>
</dbReference>
<dbReference type="AlphaFoldDB" id="A0AAN8RVE3"/>
<accession>A0AAN8RVE3</accession>
<feature type="signal peptide" evidence="1">
    <location>
        <begin position="1"/>
        <end position="22"/>
    </location>
</feature>
<proteinExistence type="predicted"/>